<dbReference type="OrthoDB" id="2555959at2759"/>
<evidence type="ECO:0000313" key="3">
    <source>
        <dbReference type="EnsemblProtists" id="EKX48205"/>
    </source>
</evidence>
<protein>
    <submittedName>
        <fullName evidence="2 3">Uncharacterized protein</fullName>
    </submittedName>
</protein>
<keyword evidence="1" id="KW-1133">Transmembrane helix</keyword>
<dbReference type="Proteomes" id="UP000011087">
    <property type="component" value="Unassembled WGS sequence"/>
</dbReference>
<dbReference type="GeneID" id="17304973"/>
<sequence>MNKSIWQAERTSNGHDCLLNLMEPYSFGSLGRAVYAVNLTSANMAGKSLWQKYKSSNPRTRIKLGLAGICLSLVGLAMFPGEPEAARPLIKREANSKH</sequence>
<name>L1JJD9_GUITC</name>
<dbReference type="RefSeq" id="XP_005835185.1">
    <property type="nucleotide sequence ID" value="XM_005835128.1"/>
</dbReference>
<keyword evidence="1" id="KW-0472">Membrane</keyword>
<keyword evidence="1" id="KW-0812">Transmembrane</keyword>
<dbReference type="KEGG" id="gtt:GUITHDRAFT_105812"/>
<feature type="transmembrane region" description="Helical" evidence="1">
    <location>
        <begin position="62"/>
        <end position="79"/>
    </location>
</feature>
<dbReference type="AlphaFoldDB" id="L1JJD9"/>
<keyword evidence="4" id="KW-1185">Reference proteome</keyword>
<evidence type="ECO:0000313" key="2">
    <source>
        <dbReference type="EMBL" id="EKX48205.1"/>
    </source>
</evidence>
<organism evidence="2">
    <name type="scientific">Guillardia theta (strain CCMP2712)</name>
    <name type="common">Cryptophyte</name>
    <dbReference type="NCBI Taxonomy" id="905079"/>
    <lineage>
        <taxon>Eukaryota</taxon>
        <taxon>Cryptophyceae</taxon>
        <taxon>Pyrenomonadales</taxon>
        <taxon>Geminigeraceae</taxon>
        <taxon>Guillardia</taxon>
    </lineage>
</organism>
<dbReference type="PaxDb" id="55529-EKX48205"/>
<reference evidence="4" key="2">
    <citation type="submission" date="2012-11" db="EMBL/GenBank/DDBJ databases">
        <authorList>
            <person name="Kuo A."/>
            <person name="Curtis B.A."/>
            <person name="Tanifuji G."/>
            <person name="Burki F."/>
            <person name="Gruber A."/>
            <person name="Irimia M."/>
            <person name="Maruyama S."/>
            <person name="Arias M.C."/>
            <person name="Ball S.G."/>
            <person name="Gile G.H."/>
            <person name="Hirakawa Y."/>
            <person name="Hopkins J.F."/>
            <person name="Rensing S.A."/>
            <person name="Schmutz J."/>
            <person name="Symeonidi A."/>
            <person name="Elias M."/>
            <person name="Eveleigh R.J."/>
            <person name="Herman E.K."/>
            <person name="Klute M.J."/>
            <person name="Nakayama T."/>
            <person name="Obornik M."/>
            <person name="Reyes-Prieto A."/>
            <person name="Armbrust E.V."/>
            <person name="Aves S.J."/>
            <person name="Beiko R.G."/>
            <person name="Coutinho P."/>
            <person name="Dacks J.B."/>
            <person name="Durnford D.G."/>
            <person name="Fast N.M."/>
            <person name="Green B.R."/>
            <person name="Grisdale C."/>
            <person name="Hempe F."/>
            <person name="Henrissat B."/>
            <person name="Hoppner M.P."/>
            <person name="Ishida K.-I."/>
            <person name="Kim E."/>
            <person name="Koreny L."/>
            <person name="Kroth P.G."/>
            <person name="Liu Y."/>
            <person name="Malik S.-B."/>
            <person name="Maier U.G."/>
            <person name="McRose D."/>
            <person name="Mock T."/>
            <person name="Neilson J.A."/>
            <person name="Onodera N.T."/>
            <person name="Poole A.M."/>
            <person name="Pritham E.J."/>
            <person name="Richards T.A."/>
            <person name="Rocap G."/>
            <person name="Roy S.W."/>
            <person name="Sarai C."/>
            <person name="Schaack S."/>
            <person name="Shirato S."/>
            <person name="Slamovits C.H."/>
            <person name="Spencer D.F."/>
            <person name="Suzuki S."/>
            <person name="Worden A.Z."/>
            <person name="Zauner S."/>
            <person name="Barry K."/>
            <person name="Bell C."/>
            <person name="Bharti A.K."/>
            <person name="Crow J.A."/>
            <person name="Grimwood J."/>
            <person name="Kramer R."/>
            <person name="Lindquist E."/>
            <person name="Lucas S."/>
            <person name="Salamov A."/>
            <person name="McFadden G.I."/>
            <person name="Lane C.E."/>
            <person name="Keeling P.J."/>
            <person name="Gray M.W."/>
            <person name="Grigoriev I.V."/>
            <person name="Archibald J.M."/>
        </authorList>
    </citation>
    <scope>NUCLEOTIDE SEQUENCE</scope>
    <source>
        <strain evidence="4">CCMP2712</strain>
    </source>
</reference>
<evidence type="ECO:0000256" key="1">
    <source>
        <dbReference type="SAM" id="Phobius"/>
    </source>
</evidence>
<reference evidence="3" key="3">
    <citation type="submission" date="2016-03" db="UniProtKB">
        <authorList>
            <consortium name="EnsemblProtists"/>
        </authorList>
    </citation>
    <scope>IDENTIFICATION</scope>
</reference>
<dbReference type="HOGENOM" id="CLU_2338005_0_0_1"/>
<dbReference type="EnsemblProtists" id="EKX48205">
    <property type="protein sequence ID" value="EKX48205"/>
    <property type="gene ID" value="GUITHDRAFT_105812"/>
</dbReference>
<proteinExistence type="predicted"/>
<reference evidence="2 4" key="1">
    <citation type="journal article" date="2012" name="Nature">
        <title>Algal genomes reveal evolutionary mosaicism and the fate of nucleomorphs.</title>
        <authorList>
            <consortium name="DOE Joint Genome Institute"/>
            <person name="Curtis B.A."/>
            <person name="Tanifuji G."/>
            <person name="Burki F."/>
            <person name="Gruber A."/>
            <person name="Irimia M."/>
            <person name="Maruyama S."/>
            <person name="Arias M.C."/>
            <person name="Ball S.G."/>
            <person name="Gile G.H."/>
            <person name="Hirakawa Y."/>
            <person name="Hopkins J.F."/>
            <person name="Kuo A."/>
            <person name="Rensing S.A."/>
            <person name="Schmutz J."/>
            <person name="Symeonidi A."/>
            <person name="Elias M."/>
            <person name="Eveleigh R.J."/>
            <person name="Herman E.K."/>
            <person name="Klute M.J."/>
            <person name="Nakayama T."/>
            <person name="Obornik M."/>
            <person name="Reyes-Prieto A."/>
            <person name="Armbrust E.V."/>
            <person name="Aves S.J."/>
            <person name="Beiko R.G."/>
            <person name="Coutinho P."/>
            <person name="Dacks J.B."/>
            <person name="Durnford D.G."/>
            <person name="Fast N.M."/>
            <person name="Green B.R."/>
            <person name="Grisdale C.J."/>
            <person name="Hempel F."/>
            <person name="Henrissat B."/>
            <person name="Hoppner M.P."/>
            <person name="Ishida K."/>
            <person name="Kim E."/>
            <person name="Koreny L."/>
            <person name="Kroth P.G."/>
            <person name="Liu Y."/>
            <person name="Malik S.B."/>
            <person name="Maier U.G."/>
            <person name="McRose D."/>
            <person name="Mock T."/>
            <person name="Neilson J.A."/>
            <person name="Onodera N.T."/>
            <person name="Poole A.M."/>
            <person name="Pritham E.J."/>
            <person name="Richards T.A."/>
            <person name="Rocap G."/>
            <person name="Roy S.W."/>
            <person name="Sarai C."/>
            <person name="Schaack S."/>
            <person name="Shirato S."/>
            <person name="Slamovits C.H."/>
            <person name="Spencer D.F."/>
            <person name="Suzuki S."/>
            <person name="Worden A.Z."/>
            <person name="Zauner S."/>
            <person name="Barry K."/>
            <person name="Bell C."/>
            <person name="Bharti A.K."/>
            <person name="Crow J.A."/>
            <person name="Grimwood J."/>
            <person name="Kramer R."/>
            <person name="Lindquist E."/>
            <person name="Lucas S."/>
            <person name="Salamov A."/>
            <person name="McFadden G.I."/>
            <person name="Lane C.E."/>
            <person name="Keeling P.J."/>
            <person name="Gray M.W."/>
            <person name="Grigoriev I.V."/>
            <person name="Archibald J.M."/>
        </authorList>
    </citation>
    <scope>NUCLEOTIDE SEQUENCE</scope>
    <source>
        <strain evidence="2 4">CCMP2712</strain>
    </source>
</reference>
<gene>
    <name evidence="2" type="ORF">GUITHDRAFT_105812</name>
</gene>
<dbReference type="EMBL" id="JH992986">
    <property type="protein sequence ID" value="EKX48205.1"/>
    <property type="molecule type" value="Genomic_DNA"/>
</dbReference>
<accession>L1JJD9</accession>
<evidence type="ECO:0000313" key="4">
    <source>
        <dbReference type="Proteomes" id="UP000011087"/>
    </source>
</evidence>